<dbReference type="InterPro" id="IPR002292">
    <property type="entry name" value="Orn/put_carbamltrans"/>
</dbReference>
<dbReference type="InterPro" id="IPR036901">
    <property type="entry name" value="Asp/Orn_carbamoylTrfase_sf"/>
</dbReference>
<dbReference type="Pfam" id="PF02729">
    <property type="entry name" value="OTCace_N"/>
    <property type="match status" value="1"/>
</dbReference>
<evidence type="ECO:0000313" key="4">
    <source>
        <dbReference type="EMBL" id="MEQ2465260.1"/>
    </source>
</evidence>
<evidence type="ECO:0000259" key="3">
    <source>
        <dbReference type="Pfam" id="PF02729"/>
    </source>
</evidence>
<dbReference type="RefSeq" id="WP_197030888.1">
    <property type="nucleotide sequence ID" value="NZ_JBBMFN010000009.1"/>
</dbReference>
<dbReference type="PRINTS" id="PR00100">
    <property type="entry name" value="AOTCASE"/>
</dbReference>
<protein>
    <recommendedName>
        <fullName evidence="3">Aspartate/ornithine carbamoyltransferase carbamoyl-P binding domain-containing protein</fullName>
    </recommendedName>
</protein>
<dbReference type="InterPro" id="IPR006132">
    <property type="entry name" value="Asp/Orn_carbamoyltranf_P-bd"/>
</dbReference>
<dbReference type="PANTHER" id="PTHR45753:SF3">
    <property type="entry name" value="ORNITHINE TRANSCARBAMYLASE, MITOCHONDRIAL"/>
    <property type="match status" value="1"/>
</dbReference>
<gene>
    <name evidence="4" type="ORF">WMO63_06190</name>
</gene>
<dbReference type="SUPFAM" id="SSF53671">
    <property type="entry name" value="Aspartate/ornithine carbamoyltransferase"/>
    <property type="match status" value="1"/>
</dbReference>
<dbReference type="EMBL" id="JBBMFN010000009">
    <property type="protein sequence ID" value="MEQ2465260.1"/>
    <property type="molecule type" value="Genomic_DNA"/>
</dbReference>
<dbReference type="Proteomes" id="UP001465426">
    <property type="component" value="Unassembled WGS sequence"/>
</dbReference>
<dbReference type="Gene3D" id="3.40.50.1370">
    <property type="entry name" value="Aspartate/ornithine carbamoyltransferase"/>
    <property type="match status" value="2"/>
</dbReference>
<comment type="function">
    <text evidence="1">Reversibly catalyzes the transfer of the carbamoyl group from carbamoyl phosphate (CP) to the N(epsilon) atom of ornithine (ORN) to produce L-citrulline.</text>
</comment>
<accession>A0ABV1EXG2</accession>
<keyword evidence="2" id="KW-0808">Transferase</keyword>
<evidence type="ECO:0000256" key="2">
    <source>
        <dbReference type="ARBA" id="ARBA00022679"/>
    </source>
</evidence>
<keyword evidence="5" id="KW-1185">Reference proteome</keyword>
<name>A0ABV1EXG2_9BACI</name>
<feature type="domain" description="Aspartate/ornithine carbamoyltransferase carbamoyl-P binding" evidence="3">
    <location>
        <begin position="2"/>
        <end position="135"/>
    </location>
</feature>
<organism evidence="4 5">
    <name type="scientific">Niallia hominis</name>
    <dbReference type="NCBI Taxonomy" id="3133173"/>
    <lineage>
        <taxon>Bacteria</taxon>
        <taxon>Bacillati</taxon>
        <taxon>Bacillota</taxon>
        <taxon>Bacilli</taxon>
        <taxon>Bacillales</taxon>
        <taxon>Bacillaceae</taxon>
        <taxon>Niallia</taxon>
    </lineage>
</organism>
<dbReference type="PANTHER" id="PTHR45753">
    <property type="entry name" value="ORNITHINE CARBAMOYLTRANSFERASE, MITOCHONDRIAL"/>
    <property type="match status" value="1"/>
</dbReference>
<evidence type="ECO:0000256" key="1">
    <source>
        <dbReference type="ARBA" id="ARBA00003822"/>
    </source>
</evidence>
<proteinExistence type="predicted"/>
<dbReference type="PRINTS" id="PR00102">
    <property type="entry name" value="OTCASE"/>
</dbReference>
<comment type="caution">
    <text evidence="4">The sequence shown here is derived from an EMBL/GenBank/DDBJ whole genome shotgun (WGS) entry which is preliminary data.</text>
</comment>
<reference evidence="4 5" key="1">
    <citation type="submission" date="2024-03" db="EMBL/GenBank/DDBJ databases">
        <title>Human intestinal bacterial collection.</title>
        <authorList>
            <person name="Pauvert C."/>
            <person name="Hitch T.C.A."/>
            <person name="Clavel T."/>
        </authorList>
    </citation>
    <scope>NUCLEOTIDE SEQUENCE [LARGE SCALE GENOMIC DNA]</scope>
    <source>
        <strain evidence="4 5">CLA-SR-H024</strain>
    </source>
</reference>
<evidence type="ECO:0000313" key="5">
    <source>
        <dbReference type="Proteomes" id="UP001465426"/>
    </source>
</evidence>
<sequence length="178" mass="20280">MNLLSINDLSVKKVNHIFNLAAKIKNQGNINVLNGRQFVLFFPESSLRTRITFEKGIKALGGEAMLFPPESLDKREELEDVIQYVSNWADGVIVRHSDFSKIQELSRYSTVPIINAMTSENHPCEILSDLYSIREVKENYRDLVYTFVGPKSNISRSWKNIAEVMDLILIKFVSGVLS</sequence>
<dbReference type="InterPro" id="IPR006130">
    <property type="entry name" value="Asp/Orn_carbamoylTrfase"/>
</dbReference>